<evidence type="ECO:0000256" key="11">
    <source>
        <dbReference type="ARBA" id="ARBA00030547"/>
    </source>
</evidence>
<dbReference type="PANTHER" id="PTHR43090:SF2">
    <property type="entry name" value="1-(5-PHOSPHORIBOSYL)-5-[(5-PHOSPHORIBOSYLAMINO)METHYLIDENEAMINO] IMIDAZOLE-4-CARBOXAMIDE ISOMERASE"/>
    <property type="match status" value="1"/>
</dbReference>
<accession>A0A845QNU4</accession>
<proteinExistence type="inferred from homology"/>
<gene>
    <name evidence="12 15" type="primary">hisA</name>
    <name evidence="15" type="ORF">D0435_12100</name>
</gene>
<name>A0A845QNU4_9FIRM</name>
<feature type="active site" description="Proton acceptor" evidence="12">
    <location>
        <position position="8"/>
    </location>
</feature>
<comment type="subcellular location">
    <subcellularLocation>
        <location evidence="2 12 14">Cytoplasm</location>
    </subcellularLocation>
</comment>
<comment type="similarity">
    <text evidence="4 12 13">Belongs to the HisA/HisF family.</text>
</comment>
<evidence type="ECO:0000256" key="2">
    <source>
        <dbReference type="ARBA" id="ARBA00004496"/>
    </source>
</evidence>
<keyword evidence="16" id="KW-1185">Reference proteome</keyword>
<dbReference type="PANTHER" id="PTHR43090">
    <property type="entry name" value="1-(5-PHOSPHORIBOSYL)-5-[(5-PHOSPHORIBOSYLAMINO)METHYLIDENEAMINO] IMIDAZOLE-4-CARBOXAMIDE ISOMERASE"/>
    <property type="match status" value="1"/>
</dbReference>
<dbReference type="InterPro" id="IPR023016">
    <property type="entry name" value="HisA/PriA"/>
</dbReference>
<comment type="pathway">
    <text evidence="3 12 14">Amino-acid biosynthesis; L-histidine biosynthesis; L-histidine from 5-phospho-alpha-D-ribose 1-diphosphate: step 4/9.</text>
</comment>
<keyword evidence="8 12" id="KW-0028">Amino-acid biosynthesis</keyword>
<evidence type="ECO:0000256" key="13">
    <source>
        <dbReference type="RuleBase" id="RU003657"/>
    </source>
</evidence>
<dbReference type="UniPathway" id="UPA00031">
    <property type="reaction ID" value="UER00009"/>
</dbReference>
<evidence type="ECO:0000256" key="5">
    <source>
        <dbReference type="ARBA" id="ARBA00012550"/>
    </source>
</evidence>
<dbReference type="NCBIfam" id="TIGR00007">
    <property type="entry name" value="1-(5-phosphoribosyl)-5-[(5-phosphoribosylamino)methylideneamino]imidazole-4-carboxamide isomerase"/>
    <property type="match status" value="1"/>
</dbReference>
<evidence type="ECO:0000256" key="9">
    <source>
        <dbReference type="ARBA" id="ARBA00023102"/>
    </source>
</evidence>
<dbReference type="GO" id="GO:0005737">
    <property type="term" value="C:cytoplasm"/>
    <property type="evidence" value="ECO:0007669"/>
    <property type="project" value="UniProtKB-SubCell"/>
</dbReference>
<dbReference type="InterPro" id="IPR044524">
    <property type="entry name" value="Isoase_HisA-like"/>
</dbReference>
<dbReference type="Proteomes" id="UP000446866">
    <property type="component" value="Unassembled WGS sequence"/>
</dbReference>
<dbReference type="GO" id="GO:0000162">
    <property type="term" value="P:L-tryptophan biosynthetic process"/>
    <property type="evidence" value="ECO:0007669"/>
    <property type="project" value="TreeGrafter"/>
</dbReference>
<keyword evidence="7 12" id="KW-0963">Cytoplasm</keyword>
<dbReference type="InterPro" id="IPR013785">
    <property type="entry name" value="Aldolase_TIM"/>
</dbReference>
<dbReference type="GO" id="GO:0003949">
    <property type="term" value="F:1-(5-phosphoribosyl)-5-[(5-phosphoribosylamino)methylideneamino]imidazole-4-carboxamide isomerase activity"/>
    <property type="evidence" value="ECO:0007669"/>
    <property type="project" value="UniProtKB-UniRule"/>
</dbReference>
<evidence type="ECO:0000256" key="7">
    <source>
        <dbReference type="ARBA" id="ARBA00022490"/>
    </source>
</evidence>
<keyword evidence="10 12" id="KW-0413">Isomerase</keyword>
<dbReference type="AlphaFoldDB" id="A0A845QNU4"/>
<comment type="catalytic activity">
    <reaction evidence="1 12 14">
        <text>1-(5-phospho-beta-D-ribosyl)-5-[(5-phospho-beta-D-ribosylamino)methylideneamino]imidazole-4-carboxamide = 5-[(5-phospho-1-deoxy-D-ribulos-1-ylimino)methylamino]-1-(5-phospho-beta-D-ribosyl)imidazole-4-carboxamide</text>
        <dbReference type="Rhea" id="RHEA:15469"/>
        <dbReference type="ChEBI" id="CHEBI:58435"/>
        <dbReference type="ChEBI" id="CHEBI:58525"/>
        <dbReference type="EC" id="5.3.1.16"/>
    </reaction>
</comment>
<dbReference type="FunFam" id="3.20.20.70:FF:000009">
    <property type="entry name" value="1-(5-phosphoribosyl)-5-[(5-phosphoribosylamino)methylideneamino] imidazole-4-carboxamide isomerase"/>
    <property type="match status" value="1"/>
</dbReference>
<dbReference type="InterPro" id="IPR006062">
    <property type="entry name" value="His_biosynth"/>
</dbReference>
<evidence type="ECO:0000256" key="8">
    <source>
        <dbReference type="ARBA" id="ARBA00022605"/>
    </source>
</evidence>
<evidence type="ECO:0000313" key="15">
    <source>
        <dbReference type="EMBL" id="NBH62393.1"/>
    </source>
</evidence>
<dbReference type="InterPro" id="IPR006063">
    <property type="entry name" value="HisA_bact_arch"/>
</dbReference>
<dbReference type="EMBL" id="QXWK01000024">
    <property type="protein sequence ID" value="NBH62393.1"/>
    <property type="molecule type" value="Genomic_DNA"/>
</dbReference>
<comment type="caution">
    <text evidence="15">The sequence shown here is derived from an EMBL/GenBank/DDBJ whole genome shotgun (WGS) entry which is preliminary data.</text>
</comment>
<dbReference type="RefSeq" id="WP_160202681.1">
    <property type="nucleotide sequence ID" value="NZ_QXWK01000024.1"/>
</dbReference>
<feature type="active site" description="Proton donor" evidence="12">
    <location>
        <position position="129"/>
    </location>
</feature>
<protein>
    <recommendedName>
        <fullName evidence="6 12">1-(5-phosphoribosyl)-5-[(5-phosphoribosylamino)methylideneamino] imidazole-4-carboxamide isomerase</fullName>
        <ecNumber evidence="5 12">5.3.1.16</ecNumber>
    </recommendedName>
    <alternativeName>
        <fullName evidence="11 12">Phosphoribosylformimino-5-aminoimidazole carboxamide ribotide isomerase</fullName>
    </alternativeName>
</protein>
<evidence type="ECO:0000256" key="4">
    <source>
        <dbReference type="ARBA" id="ARBA00009667"/>
    </source>
</evidence>
<reference evidence="15 16" key="1">
    <citation type="submission" date="2018-08" db="EMBL/GenBank/DDBJ databases">
        <title>Murine metabolic-syndrome-specific gut microbial biobank.</title>
        <authorList>
            <person name="Liu C."/>
        </authorList>
    </citation>
    <scope>NUCLEOTIDE SEQUENCE [LARGE SCALE GENOMIC DNA]</scope>
    <source>
        <strain evidence="15 16">28</strain>
    </source>
</reference>
<evidence type="ECO:0000256" key="10">
    <source>
        <dbReference type="ARBA" id="ARBA00023235"/>
    </source>
</evidence>
<evidence type="ECO:0000256" key="14">
    <source>
        <dbReference type="RuleBase" id="RU003658"/>
    </source>
</evidence>
<sequence length="255" mass="27574">MKIFPAIDLRDGKVVRLLKGDYDQMTVYGDDPVAYAKEFEAKGAEFLHVVDLDGAKDGDTPNFQVVKRLAAETGLKVEIGGGIRSEETIKRYIDAGVYRVILGTVAVKEPEFTTEMIRKYKEKIAVGVDISERHVAIHGWKEVSQITVDEIFEKLADDGVSCIICTDISKDGAMQGTNQALYKELSEKYPVDIVASGGVSSMADVAALLDMGVYGAIIGKAIYNGAIDLQKAIALAKSIEQADVFAALFDEGGAK</sequence>
<dbReference type="Gene3D" id="3.20.20.70">
    <property type="entry name" value="Aldolase class I"/>
    <property type="match status" value="1"/>
</dbReference>
<evidence type="ECO:0000313" key="16">
    <source>
        <dbReference type="Proteomes" id="UP000446866"/>
    </source>
</evidence>
<organism evidence="15 16">
    <name type="scientific">Anaerotruncus colihominis</name>
    <dbReference type="NCBI Taxonomy" id="169435"/>
    <lineage>
        <taxon>Bacteria</taxon>
        <taxon>Bacillati</taxon>
        <taxon>Bacillota</taxon>
        <taxon>Clostridia</taxon>
        <taxon>Eubacteriales</taxon>
        <taxon>Oscillospiraceae</taxon>
        <taxon>Anaerotruncus</taxon>
    </lineage>
</organism>
<evidence type="ECO:0000256" key="6">
    <source>
        <dbReference type="ARBA" id="ARBA00018464"/>
    </source>
</evidence>
<keyword evidence="9 12" id="KW-0368">Histidine biosynthesis</keyword>
<dbReference type="HAMAP" id="MF_01014">
    <property type="entry name" value="HisA"/>
    <property type="match status" value="1"/>
</dbReference>
<dbReference type="EC" id="5.3.1.16" evidence="5 12"/>
<evidence type="ECO:0000256" key="3">
    <source>
        <dbReference type="ARBA" id="ARBA00005133"/>
    </source>
</evidence>
<evidence type="ECO:0000256" key="12">
    <source>
        <dbReference type="HAMAP-Rule" id="MF_01014"/>
    </source>
</evidence>
<evidence type="ECO:0000256" key="1">
    <source>
        <dbReference type="ARBA" id="ARBA00000901"/>
    </source>
</evidence>
<dbReference type="Pfam" id="PF00977">
    <property type="entry name" value="His_biosynth"/>
    <property type="match status" value="1"/>
</dbReference>
<dbReference type="GO" id="GO:0000105">
    <property type="term" value="P:L-histidine biosynthetic process"/>
    <property type="evidence" value="ECO:0007669"/>
    <property type="project" value="UniProtKB-UniRule"/>
</dbReference>
<dbReference type="SUPFAM" id="SSF51366">
    <property type="entry name" value="Ribulose-phoshate binding barrel"/>
    <property type="match status" value="1"/>
</dbReference>
<dbReference type="CDD" id="cd04732">
    <property type="entry name" value="HisA"/>
    <property type="match status" value="1"/>
</dbReference>
<dbReference type="InterPro" id="IPR011060">
    <property type="entry name" value="RibuloseP-bd_barrel"/>
</dbReference>